<proteinExistence type="predicted"/>
<accession>A0ACD4NME1</accession>
<gene>
    <name evidence="1" type="ORF">OXU80_24730</name>
</gene>
<evidence type="ECO:0000313" key="2">
    <source>
        <dbReference type="Proteomes" id="UP001163223"/>
    </source>
</evidence>
<evidence type="ECO:0000313" key="1">
    <source>
        <dbReference type="EMBL" id="WAJ27996.1"/>
    </source>
</evidence>
<organism evidence="1 2">
    <name type="scientific">Antarcticirhabdus aurantiaca</name>
    <dbReference type="NCBI Taxonomy" id="2606717"/>
    <lineage>
        <taxon>Bacteria</taxon>
        <taxon>Pseudomonadati</taxon>
        <taxon>Pseudomonadota</taxon>
        <taxon>Alphaproteobacteria</taxon>
        <taxon>Hyphomicrobiales</taxon>
        <taxon>Aurantimonadaceae</taxon>
        <taxon>Antarcticirhabdus</taxon>
    </lineage>
</organism>
<keyword evidence="2" id="KW-1185">Reference proteome</keyword>
<dbReference type="EMBL" id="CP113520">
    <property type="protein sequence ID" value="WAJ27996.1"/>
    <property type="molecule type" value="Genomic_DNA"/>
</dbReference>
<reference evidence="1" key="1">
    <citation type="submission" date="2022-11" db="EMBL/GenBank/DDBJ databases">
        <title>beta-Carotene-producing bacterium, Jeongeuplla avenae sp. nov., alleviates the salt stress of Arabidopsis seedlings.</title>
        <authorList>
            <person name="Jiang L."/>
            <person name="Lee J."/>
        </authorList>
    </citation>
    <scope>NUCLEOTIDE SEQUENCE</scope>
    <source>
        <strain evidence="1">DY_R2A_6</strain>
    </source>
</reference>
<sequence length="193" mass="21389">MRPITPDGFEAKFRVDVDPWNYRASRFEAAKRQVLLRACGGRKVGRALELACAIGVTSRALAPLALRLLAVDASPTALAEARRLTPPGARVAFRRALLPNELPRGPFDLVVVSEIAYYLNRRDLDRLAAALCRVLAPGGRVVVLHHLRPFDDAAQLPSLAHGRLCRRLEAVAVPRFVHRTGRYDARAFARRRG</sequence>
<protein>
    <submittedName>
        <fullName evidence="1">SAM-dependent methyltransferase</fullName>
    </submittedName>
</protein>
<name>A0ACD4NME1_9HYPH</name>
<keyword evidence="1" id="KW-0489">Methyltransferase</keyword>
<dbReference type="Proteomes" id="UP001163223">
    <property type="component" value="Chromosome"/>
</dbReference>
<keyword evidence="1" id="KW-0808">Transferase</keyword>